<name>A0A395S185_FUSSP</name>
<dbReference type="STRING" id="5514.A0A395S185"/>
<dbReference type="Proteomes" id="UP000266152">
    <property type="component" value="Unassembled WGS sequence"/>
</dbReference>
<keyword evidence="3" id="KW-1185">Reference proteome</keyword>
<evidence type="ECO:0000256" key="1">
    <source>
        <dbReference type="SAM" id="SignalP"/>
    </source>
</evidence>
<keyword evidence="1" id="KW-0732">Signal</keyword>
<feature type="chain" id="PRO_5017368084" evidence="1">
    <location>
        <begin position="22"/>
        <end position="216"/>
    </location>
</feature>
<proteinExistence type="predicted"/>
<feature type="signal peptide" evidence="1">
    <location>
        <begin position="1"/>
        <end position="21"/>
    </location>
</feature>
<gene>
    <name evidence="2" type="ORF">FSPOR_6793</name>
</gene>
<dbReference type="AlphaFoldDB" id="A0A395S185"/>
<accession>A0A395S185</accession>
<protein>
    <submittedName>
        <fullName evidence="2">Uncharacterized protein</fullName>
    </submittedName>
</protein>
<evidence type="ECO:0000313" key="3">
    <source>
        <dbReference type="Proteomes" id="UP000266152"/>
    </source>
</evidence>
<reference evidence="2 3" key="1">
    <citation type="journal article" date="2018" name="PLoS Pathog.">
        <title>Evolution of structural diversity of trichothecenes, a family of toxins produced by plant pathogenic and entomopathogenic fungi.</title>
        <authorList>
            <person name="Proctor R.H."/>
            <person name="McCormick S.P."/>
            <person name="Kim H.S."/>
            <person name="Cardoza R.E."/>
            <person name="Stanley A.M."/>
            <person name="Lindo L."/>
            <person name="Kelly A."/>
            <person name="Brown D.W."/>
            <person name="Lee T."/>
            <person name="Vaughan M.M."/>
            <person name="Alexander N.J."/>
            <person name="Busman M."/>
            <person name="Gutierrez S."/>
        </authorList>
    </citation>
    <scope>NUCLEOTIDE SEQUENCE [LARGE SCALE GENOMIC DNA]</scope>
    <source>
        <strain evidence="2 3">NRRL 3299</strain>
    </source>
</reference>
<organism evidence="2 3">
    <name type="scientific">Fusarium sporotrichioides</name>
    <dbReference type="NCBI Taxonomy" id="5514"/>
    <lineage>
        <taxon>Eukaryota</taxon>
        <taxon>Fungi</taxon>
        <taxon>Dikarya</taxon>
        <taxon>Ascomycota</taxon>
        <taxon>Pezizomycotina</taxon>
        <taxon>Sordariomycetes</taxon>
        <taxon>Hypocreomycetidae</taxon>
        <taxon>Hypocreales</taxon>
        <taxon>Nectriaceae</taxon>
        <taxon>Fusarium</taxon>
    </lineage>
</organism>
<comment type="caution">
    <text evidence="2">The sequence shown here is derived from an EMBL/GenBank/DDBJ whole genome shotgun (WGS) entry which is preliminary data.</text>
</comment>
<sequence length="216" mass="24028">MFKHASFFLTSILLTISGSIQEPNQDHLYPLPNGEIVQMLTEGGWDGDFGVTWFPRLEFGGKGGGVVHGWPAKGGFYSRLCSVAELEFMGLDRFEPSDRPEDPENEEAHCTKMRQLGASWFRDPDHKLDADQKYRISAPDAPLLFVGWPAGGGVWTISTNLSQSAQKGFGRINNAFTMEERCKMIEKLGGTFYADPKDCPHLDLDGSRDGDDLDSY</sequence>
<dbReference type="EMBL" id="PXOF01000096">
    <property type="protein sequence ID" value="RGP66173.1"/>
    <property type="molecule type" value="Genomic_DNA"/>
</dbReference>
<evidence type="ECO:0000313" key="2">
    <source>
        <dbReference type="EMBL" id="RGP66173.1"/>
    </source>
</evidence>